<dbReference type="KEGG" id="manr:MPAN_014490"/>
<protein>
    <recommendedName>
        <fullName evidence="4">DUF2129 domain-containing protein</fullName>
    </recommendedName>
</protein>
<organism evidence="2 3">
    <name type="scientific">Mariniplasma anaerobium</name>
    <dbReference type="NCBI Taxonomy" id="2735436"/>
    <lineage>
        <taxon>Bacteria</taxon>
        <taxon>Bacillati</taxon>
        <taxon>Mycoplasmatota</taxon>
        <taxon>Mollicutes</taxon>
        <taxon>Acholeplasmatales</taxon>
        <taxon>Acholeplasmataceae</taxon>
        <taxon>Mariniplasma</taxon>
    </lineage>
</organism>
<dbReference type="Proteomes" id="UP000620133">
    <property type="component" value="Chromosome"/>
</dbReference>
<sequence length="75" mass="8911">MYTNRISYVAIYHGKHVLNKLKNLPVDISYISEKQHYAVLYFDKSNEEMIIKQMKNVKGLKHFGPSQTYDQELNF</sequence>
<dbReference type="InterPro" id="IPR016979">
    <property type="entry name" value="DUF2129"/>
</dbReference>
<evidence type="ECO:0000313" key="2">
    <source>
        <dbReference type="EMBL" id="BCR36556.1"/>
    </source>
</evidence>
<dbReference type="AlphaFoldDB" id="A0A7U9XV50"/>
<accession>A0A7U9XV50</accession>
<evidence type="ECO:0000313" key="3">
    <source>
        <dbReference type="Proteomes" id="UP000620133"/>
    </source>
</evidence>
<dbReference type="EMBL" id="AP024412">
    <property type="protein sequence ID" value="BCR36556.1"/>
    <property type="molecule type" value="Genomic_DNA"/>
</dbReference>
<keyword evidence="1" id="KW-0963">Cytoplasm</keyword>
<reference evidence="2" key="1">
    <citation type="submission" date="2021-01" db="EMBL/GenBank/DDBJ databases">
        <title>Draft genome sequence of Acholeplasmataceae bacterium strain Mahy22.</title>
        <authorList>
            <person name="Watanabe M."/>
            <person name="Kojima H."/>
            <person name="Fukui M."/>
        </authorList>
    </citation>
    <scope>NUCLEOTIDE SEQUENCE</scope>
    <source>
        <strain evidence="2">Mahy22</strain>
    </source>
</reference>
<proteinExistence type="predicted"/>
<dbReference type="Pfam" id="PF09902">
    <property type="entry name" value="DUF2129"/>
    <property type="match status" value="1"/>
</dbReference>
<name>A0A7U9XV50_9MOLU</name>
<evidence type="ECO:0008006" key="4">
    <source>
        <dbReference type="Google" id="ProtNLM"/>
    </source>
</evidence>
<evidence type="ECO:0000256" key="1">
    <source>
        <dbReference type="ARBA" id="ARBA00022490"/>
    </source>
</evidence>
<keyword evidence="3" id="KW-1185">Reference proteome</keyword>
<dbReference type="RefSeq" id="WP_176239207.1">
    <property type="nucleotide sequence ID" value="NZ_AP024412.1"/>
</dbReference>
<gene>
    <name evidence="2" type="ORF">MPAN_014490</name>
</gene>